<protein>
    <submittedName>
        <fullName evidence="1">Uncharacterized protein</fullName>
    </submittedName>
</protein>
<proteinExistence type="predicted"/>
<reference evidence="1" key="1">
    <citation type="journal article" date="2021" name="Proc. Natl. Acad. Sci. U.S.A.">
        <title>A Catalog of Tens of Thousands of Viruses from Human Metagenomes Reveals Hidden Associations with Chronic Diseases.</title>
        <authorList>
            <person name="Tisza M.J."/>
            <person name="Buck C.B."/>
        </authorList>
    </citation>
    <scope>NUCLEOTIDE SEQUENCE</scope>
    <source>
        <strain evidence="1">CtWb16</strain>
    </source>
</reference>
<evidence type="ECO:0000313" key="1">
    <source>
        <dbReference type="EMBL" id="DAF56712.1"/>
    </source>
</evidence>
<organism evidence="1">
    <name type="scientific">Myoviridae sp. ctWb16</name>
    <dbReference type="NCBI Taxonomy" id="2827690"/>
    <lineage>
        <taxon>Viruses</taxon>
        <taxon>Duplodnaviria</taxon>
        <taxon>Heunggongvirae</taxon>
        <taxon>Uroviricota</taxon>
        <taxon>Caudoviricetes</taxon>
    </lineage>
</organism>
<name>A0A8S5T0S3_9CAUD</name>
<sequence length="162" mass="17841">MAEIFKNFLSVSKQVGTEKIIIPSALAGQNTTNVLSGSSSMGEVLREEGSTAQIHSLYICNVFDPRIEEYDANTHTYPRYEPSNFKSVDLYIKDGSNSNIQTYIAHDVRVVPGASFYIEKNITLNPSQYLCMFCPAGVVGNTNGINMNITASAILFVEDVEE</sequence>
<dbReference type="EMBL" id="BK032721">
    <property type="protein sequence ID" value="DAF56712.1"/>
    <property type="molecule type" value="Genomic_DNA"/>
</dbReference>
<accession>A0A8S5T0S3</accession>